<evidence type="ECO:0000256" key="4">
    <source>
        <dbReference type="ARBA" id="ARBA00023015"/>
    </source>
</evidence>
<keyword evidence="2" id="KW-0597">Phosphoprotein</keyword>
<dbReference type="AlphaFoldDB" id="A0A9N9MG10"/>
<feature type="compositionally biased region" description="Polar residues" evidence="9">
    <location>
        <begin position="434"/>
        <end position="452"/>
    </location>
</feature>
<dbReference type="PANTHER" id="PTHR15528:SF11">
    <property type="entry name" value="FI18188P1"/>
    <property type="match status" value="1"/>
</dbReference>
<dbReference type="Pfam" id="PF00076">
    <property type="entry name" value="RRM_1"/>
    <property type="match status" value="1"/>
</dbReference>
<feature type="domain" description="RRM" evidence="10">
    <location>
        <begin position="925"/>
        <end position="1000"/>
    </location>
</feature>
<dbReference type="PANTHER" id="PTHR15528">
    <property type="entry name" value="PEROXISOME PROLIFERATOR ACTIVATED RECEPTOR GAMMA COACTIVATOR 1 PGC-1 -RELATED"/>
    <property type="match status" value="1"/>
</dbReference>
<dbReference type="Gene3D" id="3.30.70.330">
    <property type="match status" value="1"/>
</dbReference>
<dbReference type="GO" id="GO:0005634">
    <property type="term" value="C:nucleus"/>
    <property type="evidence" value="ECO:0007669"/>
    <property type="project" value="UniProtKB-SubCell"/>
</dbReference>
<dbReference type="SMART" id="SM00360">
    <property type="entry name" value="RRM"/>
    <property type="match status" value="1"/>
</dbReference>
<dbReference type="InterPro" id="IPR012677">
    <property type="entry name" value="Nucleotide-bd_a/b_plait_sf"/>
</dbReference>
<sequence>MDIGVYREDEQFTSSAYVVCPSNSTSFQHNALFGEIRPMPQPPNEIFEWPSDGDDRTVNTDASDMDDVEYIYAPTEYAEDDHEYTPADQQYMCMPKYVPDINQISSPVINNVEVEQLPVPVNYIRKKQVRVIEPVPTLQEILDLPEIKDSCDPYKTASVSEFSEGSINTSSSRRESESSDLLNTSFSSTDFTNFDITKYIFEEDKQAQKVVDELLEIKIEPVSSPGQEFVPNEYALQNIKIEPQEPPIPKIGNQKHAAKVFIKEEPEFEKKNIIPAKRVVKAAVKKIDLKAKKYIVDDEEEEEEEEEYPKTRQKTISEEDCDVDIETVTEGESSLILEAGNLTDLLHKFEASEERNKDVIGDNKNRIGLIFDVETGKDEAITTKRIELKVDKKTEIQKPSQKNKKIAEPEKIEQPLPLCTRYTNNRMHVKPTGKATTPPTSFKTSSVSSNKQNINSLPQELINRIKESGKRKPITVIDPVPNFKKRMKCRNYTLPVIATNKTVILDHSYCIENSSGKKLNGQKCKEDSSIGLVKDEKTVLNHQPNVIDVLKANSDNKQNVDDDSTNQKKKLSIEEYKERKNNVTPEIQFNTCTVAPKNQKRKLNLEEYNKRRNGIITPKSQSLNCSPSTSTCSSPSPEDDYQKMLKHQQKLKKMAEELLKAAPKSEKKTDCGSSPLPQVCSVITKSNVELKAINNNNDDKEIVDNIKNREVKLPKLPPNLERKILVSCGVNTDLSIAKNEDPLAPIENLMEMKPLLEKVSNKINGNSLILSVMETVPILIDRNAKKEETKSTMQEQSLNREHGEHKKIIYLEKDRLRPETRDAKIQTNISLIDKGIRRIRKVSSSSESRSSYTKSRSSGSSRRSRVRSDSSCSSTSSTSRSSSSSSYSSGMSRSSSRLSYSRSRSPAYRRTRRNSEHLNAVEERRIIYVGKINSETTKKELRRKFQKFGPINRITLHFREIGENYGFVTFKYKEDAHAAYEHGNDDLDHAYYKISFGGRRDFCKSAYSDLDNVRDDSYYPTHSSSADADYDQLLQEALKKLKKRNA</sequence>
<evidence type="ECO:0000313" key="12">
    <source>
        <dbReference type="Proteomes" id="UP001152799"/>
    </source>
</evidence>
<evidence type="ECO:0000256" key="6">
    <source>
        <dbReference type="ARBA" id="ARBA00023163"/>
    </source>
</evidence>
<evidence type="ECO:0000256" key="1">
    <source>
        <dbReference type="ARBA" id="ARBA00004123"/>
    </source>
</evidence>
<evidence type="ECO:0000256" key="3">
    <source>
        <dbReference type="ARBA" id="ARBA00022884"/>
    </source>
</evidence>
<name>A0A9N9MG10_9CUCU</name>
<protein>
    <recommendedName>
        <fullName evidence="10">RRM domain-containing protein</fullName>
    </recommendedName>
</protein>
<feature type="compositionally biased region" description="Low complexity" evidence="9">
    <location>
        <begin position="625"/>
        <end position="636"/>
    </location>
</feature>
<evidence type="ECO:0000256" key="9">
    <source>
        <dbReference type="SAM" id="MobiDB-lite"/>
    </source>
</evidence>
<evidence type="ECO:0000256" key="5">
    <source>
        <dbReference type="ARBA" id="ARBA00023159"/>
    </source>
</evidence>
<dbReference type="SUPFAM" id="SSF54928">
    <property type="entry name" value="RNA-binding domain, RBD"/>
    <property type="match status" value="1"/>
</dbReference>
<dbReference type="InterPro" id="IPR034605">
    <property type="entry name" value="PGC-1"/>
</dbReference>
<proteinExistence type="predicted"/>
<keyword evidence="4" id="KW-0805">Transcription regulation</keyword>
<keyword evidence="7" id="KW-0539">Nucleus</keyword>
<feature type="region of interest" description="Disordered" evidence="9">
    <location>
        <begin position="430"/>
        <end position="452"/>
    </location>
</feature>
<dbReference type="GO" id="GO:0045944">
    <property type="term" value="P:positive regulation of transcription by RNA polymerase II"/>
    <property type="evidence" value="ECO:0007669"/>
    <property type="project" value="TreeGrafter"/>
</dbReference>
<dbReference type="InterPro" id="IPR000504">
    <property type="entry name" value="RRM_dom"/>
</dbReference>
<reference evidence="11" key="1">
    <citation type="submission" date="2022-01" db="EMBL/GenBank/DDBJ databases">
        <authorList>
            <person name="King R."/>
        </authorList>
    </citation>
    <scope>NUCLEOTIDE SEQUENCE</scope>
</reference>
<dbReference type="GO" id="GO:0003723">
    <property type="term" value="F:RNA binding"/>
    <property type="evidence" value="ECO:0007669"/>
    <property type="project" value="UniProtKB-UniRule"/>
</dbReference>
<feature type="compositionally biased region" description="Low complexity" evidence="9">
    <location>
        <begin position="869"/>
        <end position="906"/>
    </location>
</feature>
<feature type="region of interest" description="Disordered" evidence="9">
    <location>
        <begin position="617"/>
        <end position="640"/>
    </location>
</feature>
<keyword evidence="3 8" id="KW-0694">RNA-binding</keyword>
<dbReference type="InterPro" id="IPR035979">
    <property type="entry name" value="RBD_domain_sf"/>
</dbReference>
<evidence type="ECO:0000256" key="2">
    <source>
        <dbReference type="ARBA" id="ARBA00022553"/>
    </source>
</evidence>
<keyword evidence="6" id="KW-0804">Transcription</keyword>
<dbReference type="EMBL" id="OU892277">
    <property type="protein sequence ID" value="CAG9761015.1"/>
    <property type="molecule type" value="Genomic_DNA"/>
</dbReference>
<accession>A0A9N9MG10</accession>
<feature type="compositionally biased region" description="Low complexity" evidence="9">
    <location>
        <begin position="843"/>
        <end position="861"/>
    </location>
</feature>
<gene>
    <name evidence="11" type="ORF">CEUTPL_LOCUS1728</name>
</gene>
<dbReference type="OrthoDB" id="10047851at2759"/>
<evidence type="ECO:0000259" key="10">
    <source>
        <dbReference type="PROSITE" id="PS50102"/>
    </source>
</evidence>
<keyword evidence="12" id="KW-1185">Reference proteome</keyword>
<dbReference type="PROSITE" id="PS50102">
    <property type="entry name" value="RRM"/>
    <property type="match status" value="1"/>
</dbReference>
<dbReference type="Proteomes" id="UP001152799">
    <property type="component" value="Chromosome 1"/>
</dbReference>
<evidence type="ECO:0000256" key="8">
    <source>
        <dbReference type="PROSITE-ProRule" id="PRU00176"/>
    </source>
</evidence>
<comment type="subcellular location">
    <subcellularLocation>
        <location evidence="1">Nucleus</location>
    </subcellularLocation>
</comment>
<dbReference type="GO" id="GO:0003712">
    <property type="term" value="F:transcription coregulator activity"/>
    <property type="evidence" value="ECO:0007669"/>
    <property type="project" value="InterPro"/>
</dbReference>
<feature type="region of interest" description="Disordered" evidence="9">
    <location>
        <begin position="840"/>
        <end position="916"/>
    </location>
</feature>
<evidence type="ECO:0000256" key="7">
    <source>
        <dbReference type="ARBA" id="ARBA00023242"/>
    </source>
</evidence>
<organism evidence="11 12">
    <name type="scientific">Ceutorhynchus assimilis</name>
    <name type="common">cabbage seed weevil</name>
    <dbReference type="NCBI Taxonomy" id="467358"/>
    <lineage>
        <taxon>Eukaryota</taxon>
        <taxon>Metazoa</taxon>
        <taxon>Ecdysozoa</taxon>
        <taxon>Arthropoda</taxon>
        <taxon>Hexapoda</taxon>
        <taxon>Insecta</taxon>
        <taxon>Pterygota</taxon>
        <taxon>Neoptera</taxon>
        <taxon>Endopterygota</taxon>
        <taxon>Coleoptera</taxon>
        <taxon>Polyphaga</taxon>
        <taxon>Cucujiformia</taxon>
        <taxon>Curculionidae</taxon>
        <taxon>Ceutorhynchinae</taxon>
        <taxon>Ceutorhynchus</taxon>
    </lineage>
</organism>
<keyword evidence="5" id="KW-0010">Activator</keyword>
<evidence type="ECO:0000313" key="11">
    <source>
        <dbReference type="EMBL" id="CAG9761015.1"/>
    </source>
</evidence>